<protein>
    <submittedName>
        <fullName evidence="8">APC family permease</fullName>
    </submittedName>
</protein>
<feature type="transmembrane region" description="Helical" evidence="7">
    <location>
        <begin position="462"/>
        <end position="482"/>
    </location>
</feature>
<dbReference type="PIRSF" id="PIRSF006060">
    <property type="entry name" value="AA_transporter"/>
    <property type="match status" value="1"/>
</dbReference>
<dbReference type="InterPro" id="IPR002293">
    <property type="entry name" value="AA/rel_permease1"/>
</dbReference>
<feature type="transmembrane region" description="Helical" evidence="7">
    <location>
        <begin position="402"/>
        <end position="423"/>
    </location>
</feature>
<proteinExistence type="predicted"/>
<dbReference type="OrthoDB" id="3758043at2"/>
<feature type="transmembrane region" description="Helical" evidence="7">
    <location>
        <begin position="278"/>
        <end position="303"/>
    </location>
</feature>
<comment type="subcellular location">
    <subcellularLocation>
        <location evidence="1">Cell membrane</location>
        <topology evidence="1">Multi-pass membrane protein</topology>
    </subcellularLocation>
</comment>
<feature type="transmembrane region" description="Helical" evidence="7">
    <location>
        <begin position="323"/>
        <end position="346"/>
    </location>
</feature>
<feature type="transmembrane region" description="Helical" evidence="7">
    <location>
        <begin position="61"/>
        <end position="82"/>
    </location>
</feature>
<feature type="transmembrane region" description="Helical" evidence="7">
    <location>
        <begin position="435"/>
        <end position="456"/>
    </location>
</feature>
<reference evidence="8 9" key="1">
    <citation type="submission" date="2019-01" db="EMBL/GenBank/DDBJ databases">
        <title>Genome sequences of Streptomyces and Rhizobium isolates collected from root and soil.</title>
        <authorList>
            <person name="Chhettri S."/>
            <person name="Sevigny J.L."/>
            <person name="Sen A."/>
            <person name="Ennis N."/>
            <person name="Tisa L."/>
        </authorList>
    </citation>
    <scope>NUCLEOTIDE SEQUENCE [LARGE SCALE GENOMIC DNA]</scope>
    <source>
        <strain evidence="8 9">San01</strain>
    </source>
</reference>
<dbReference type="PANTHER" id="PTHR42770:SF7">
    <property type="entry name" value="MEMBRANE PROTEIN"/>
    <property type="match status" value="1"/>
</dbReference>
<feature type="transmembrane region" description="Helical" evidence="7">
    <location>
        <begin position="131"/>
        <end position="154"/>
    </location>
</feature>
<feature type="transmembrane region" description="Helical" evidence="7">
    <location>
        <begin position="88"/>
        <end position="110"/>
    </location>
</feature>
<dbReference type="PANTHER" id="PTHR42770">
    <property type="entry name" value="AMINO ACID TRANSPORTER-RELATED"/>
    <property type="match status" value="1"/>
</dbReference>
<keyword evidence="5 7" id="KW-0472">Membrane</keyword>
<feature type="compositionally biased region" description="Pro residues" evidence="6">
    <location>
        <begin position="14"/>
        <end position="39"/>
    </location>
</feature>
<accession>A0A437P5S2</accession>
<evidence type="ECO:0000256" key="1">
    <source>
        <dbReference type="ARBA" id="ARBA00004651"/>
    </source>
</evidence>
<sequence>MDEELETGGRHPAAPAPDVSPPAPDVSPPAPDGSPPGAPAPAAGAKYAQQLSRSLTFKENVLITLSSVTPASSVFIIVPSVIQGIGGAATIAFAIAAVAGVFMAFCYAELSSRYPVTGGEYAFAARTLGRPTGFAMFLLALVGGVGILAVVALGTGDYLGVVWGSLDGKGVGIAVLLIATVVALFNIRTNAWVTGVFLLVEMAALVVLAVLGFVHVDQPVSTLWTAQTLGGSGVLEGASWGLVAAATTTAMFAYNGYGTAVYFSEETRHAGATIGRAILWSLGITVVTEMVPLIAVLLGTPSMRALIGADAPMNYFLLARGNGTINTVVSLGIALAIINAVIAMMLQMGRLLYSSARDGSWPDAIGRPLATVHPRLRTPVPATVVVGVATAVLAWLVPFSTLLLITGANLLVLYAVVALSALAGRLTGRTAGASYQMPLGTVGPVLILVVMGYVAWETATADWAPMAITLAIFATGYLYYYAYLHPRRDERWTLPEPADEETA</sequence>
<dbReference type="InterPro" id="IPR050367">
    <property type="entry name" value="APC_superfamily"/>
</dbReference>
<feature type="transmembrane region" description="Helical" evidence="7">
    <location>
        <begin position="166"/>
        <end position="185"/>
    </location>
</feature>
<keyword evidence="2" id="KW-1003">Cell membrane</keyword>
<evidence type="ECO:0000256" key="3">
    <source>
        <dbReference type="ARBA" id="ARBA00022692"/>
    </source>
</evidence>
<dbReference type="Pfam" id="PF13520">
    <property type="entry name" value="AA_permease_2"/>
    <property type="match status" value="1"/>
</dbReference>
<feature type="transmembrane region" description="Helical" evidence="7">
    <location>
        <begin position="376"/>
        <end position="396"/>
    </location>
</feature>
<evidence type="ECO:0000256" key="5">
    <source>
        <dbReference type="ARBA" id="ARBA00023136"/>
    </source>
</evidence>
<name>A0A437P5S2_9ACTN</name>
<dbReference type="EMBL" id="RZYA01000023">
    <property type="protein sequence ID" value="RVU17625.1"/>
    <property type="molecule type" value="Genomic_DNA"/>
</dbReference>
<dbReference type="GO" id="GO:0005886">
    <property type="term" value="C:plasma membrane"/>
    <property type="evidence" value="ECO:0007669"/>
    <property type="project" value="UniProtKB-SubCell"/>
</dbReference>
<feature type="transmembrane region" description="Helical" evidence="7">
    <location>
        <begin position="238"/>
        <end position="257"/>
    </location>
</feature>
<dbReference type="Proteomes" id="UP000283128">
    <property type="component" value="Unassembled WGS sequence"/>
</dbReference>
<comment type="caution">
    <text evidence="8">The sequence shown here is derived from an EMBL/GenBank/DDBJ whole genome shotgun (WGS) entry which is preliminary data.</text>
</comment>
<dbReference type="AlphaFoldDB" id="A0A437P5S2"/>
<evidence type="ECO:0000313" key="8">
    <source>
        <dbReference type="EMBL" id="RVU17625.1"/>
    </source>
</evidence>
<feature type="transmembrane region" description="Helical" evidence="7">
    <location>
        <begin position="192"/>
        <end position="214"/>
    </location>
</feature>
<organism evidence="8 9">
    <name type="scientific">Streptomyces antnestii</name>
    <dbReference type="NCBI Taxonomy" id="2494256"/>
    <lineage>
        <taxon>Bacteria</taxon>
        <taxon>Bacillati</taxon>
        <taxon>Actinomycetota</taxon>
        <taxon>Actinomycetes</taxon>
        <taxon>Kitasatosporales</taxon>
        <taxon>Streptomycetaceae</taxon>
        <taxon>Streptomyces</taxon>
    </lineage>
</organism>
<keyword evidence="4 7" id="KW-1133">Transmembrane helix</keyword>
<keyword evidence="3 7" id="KW-0812">Transmembrane</keyword>
<gene>
    <name evidence="8" type="ORF">EOT10_33905</name>
</gene>
<evidence type="ECO:0000256" key="2">
    <source>
        <dbReference type="ARBA" id="ARBA00022475"/>
    </source>
</evidence>
<dbReference type="RefSeq" id="WP_127832207.1">
    <property type="nucleotide sequence ID" value="NZ_RZYA01000023.1"/>
</dbReference>
<dbReference type="Gene3D" id="1.20.1740.10">
    <property type="entry name" value="Amino acid/polyamine transporter I"/>
    <property type="match status" value="1"/>
</dbReference>
<evidence type="ECO:0000313" key="9">
    <source>
        <dbReference type="Proteomes" id="UP000283128"/>
    </source>
</evidence>
<dbReference type="GO" id="GO:0022857">
    <property type="term" value="F:transmembrane transporter activity"/>
    <property type="evidence" value="ECO:0007669"/>
    <property type="project" value="InterPro"/>
</dbReference>
<evidence type="ECO:0000256" key="7">
    <source>
        <dbReference type="SAM" id="Phobius"/>
    </source>
</evidence>
<keyword evidence="9" id="KW-1185">Reference proteome</keyword>
<feature type="region of interest" description="Disordered" evidence="6">
    <location>
        <begin position="1"/>
        <end position="43"/>
    </location>
</feature>
<evidence type="ECO:0000256" key="6">
    <source>
        <dbReference type="SAM" id="MobiDB-lite"/>
    </source>
</evidence>
<evidence type="ECO:0000256" key="4">
    <source>
        <dbReference type="ARBA" id="ARBA00022989"/>
    </source>
</evidence>